<dbReference type="GeneID" id="26808237"/>
<gene>
    <name evidence="6" type="ORF">ANOM_006433</name>
</gene>
<reference evidence="6 7" key="1">
    <citation type="submission" date="2014-06" db="EMBL/GenBank/DDBJ databases">
        <title>The Genome of the Aflatoxigenic Filamentous Fungus Aspergillus nomius.</title>
        <authorList>
            <person name="Moore M.G."/>
            <person name="Shannon B.M."/>
            <person name="Brian M.M."/>
        </authorList>
    </citation>
    <scope>NUCLEOTIDE SEQUENCE [LARGE SCALE GENOMIC DNA]</scope>
    <source>
        <strain evidence="6 7">NRRL 13137</strain>
    </source>
</reference>
<feature type="region of interest" description="Disordered" evidence="3">
    <location>
        <begin position="449"/>
        <end position="470"/>
    </location>
</feature>
<dbReference type="PANTHER" id="PTHR34997:SF1">
    <property type="entry name" value="PEPTIDOGLYCAN-BINDING LYSIN DOMAIN"/>
    <property type="match status" value="1"/>
</dbReference>
<accession>A0A0L1IZM5</accession>
<protein>
    <recommendedName>
        <fullName evidence="5">LysM domain-containing protein</fullName>
    </recommendedName>
</protein>
<evidence type="ECO:0000256" key="2">
    <source>
        <dbReference type="ARBA" id="ARBA00023026"/>
    </source>
</evidence>
<dbReference type="InterPro" id="IPR052210">
    <property type="entry name" value="LysM1-like"/>
</dbReference>
<dbReference type="CDD" id="cd00118">
    <property type="entry name" value="LysM"/>
    <property type="match status" value="5"/>
</dbReference>
<dbReference type="InterPro" id="IPR036779">
    <property type="entry name" value="LysM_dom_sf"/>
</dbReference>
<dbReference type="Proteomes" id="UP000037505">
    <property type="component" value="Unassembled WGS sequence"/>
</dbReference>
<dbReference type="Pfam" id="PF01476">
    <property type="entry name" value="LysM"/>
    <property type="match status" value="5"/>
</dbReference>
<proteinExistence type="predicted"/>
<feature type="signal peptide" evidence="4">
    <location>
        <begin position="1"/>
        <end position="25"/>
    </location>
</feature>
<feature type="domain" description="LysM" evidence="5">
    <location>
        <begin position="299"/>
        <end position="350"/>
    </location>
</feature>
<evidence type="ECO:0000256" key="3">
    <source>
        <dbReference type="SAM" id="MobiDB-lite"/>
    </source>
</evidence>
<keyword evidence="7" id="KW-1185">Reference proteome</keyword>
<dbReference type="PANTHER" id="PTHR34997">
    <property type="entry name" value="AM15"/>
    <property type="match status" value="1"/>
</dbReference>
<organism evidence="6 7">
    <name type="scientific">Aspergillus nomiae NRRL (strain ATCC 15546 / NRRL 13137 / CBS 260.88 / M93)</name>
    <dbReference type="NCBI Taxonomy" id="1509407"/>
    <lineage>
        <taxon>Eukaryota</taxon>
        <taxon>Fungi</taxon>
        <taxon>Dikarya</taxon>
        <taxon>Ascomycota</taxon>
        <taxon>Pezizomycotina</taxon>
        <taxon>Eurotiomycetes</taxon>
        <taxon>Eurotiomycetidae</taxon>
        <taxon>Eurotiales</taxon>
        <taxon>Aspergillaceae</taxon>
        <taxon>Aspergillus</taxon>
        <taxon>Aspergillus subgen. Circumdati</taxon>
    </lineage>
</organism>
<name>A0A0L1IZM5_ASPN3</name>
<feature type="chain" id="PRO_5005553204" description="LysM domain-containing protein" evidence="4">
    <location>
        <begin position="26"/>
        <end position="706"/>
    </location>
</feature>
<dbReference type="RefSeq" id="XP_015405546.1">
    <property type="nucleotide sequence ID" value="XM_015551689.1"/>
</dbReference>
<evidence type="ECO:0000313" key="6">
    <source>
        <dbReference type="EMBL" id="KNG84623.1"/>
    </source>
</evidence>
<dbReference type="OrthoDB" id="5985073at2759"/>
<keyword evidence="1" id="KW-0147">Chitin-binding</keyword>
<keyword evidence="2" id="KW-0843">Virulence</keyword>
<dbReference type="SUPFAM" id="SSF54106">
    <property type="entry name" value="LysM domain"/>
    <property type="match status" value="4"/>
</dbReference>
<evidence type="ECO:0000313" key="7">
    <source>
        <dbReference type="Proteomes" id="UP000037505"/>
    </source>
</evidence>
<dbReference type="AlphaFoldDB" id="A0A0L1IZM5"/>
<comment type="caution">
    <text evidence="6">The sequence shown here is derived from an EMBL/GenBank/DDBJ whole genome shotgun (WGS) entry which is preliminary data.</text>
</comment>
<feature type="domain" description="LysM" evidence="5">
    <location>
        <begin position="248"/>
        <end position="293"/>
    </location>
</feature>
<evidence type="ECO:0000256" key="1">
    <source>
        <dbReference type="ARBA" id="ARBA00022669"/>
    </source>
</evidence>
<dbReference type="Gene3D" id="3.10.350.10">
    <property type="entry name" value="LysM domain"/>
    <property type="match status" value="5"/>
</dbReference>
<feature type="domain" description="LysM" evidence="5">
    <location>
        <begin position="571"/>
        <end position="618"/>
    </location>
</feature>
<evidence type="ECO:0000256" key="4">
    <source>
        <dbReference type="SAM" id="SignalP"/>
    </source>
</evidence>
<dbReference type="InterPro" id="IPR018392">
    <property type="entry name" value="LysM"/>
</dbReference>
<dbReference type="GO" id="GO:0008061">
    <property type="term" value="F:chitin binding"/>
    <property type="evidence" value="ECO:0007669"/>
    <property type="project" value="UniProtKB-KW"/>
</dbReference>
<dbReference type="SMART" id="SM00257">
    <property type="entry name" value="LysM"/>
    <property type="match status" value="5"/>
</dbReference>
<dbReference type="PROSITE" id="PS51782">
    <property type="entry name" value="LYSM"/>
    <property type="match status" value="5"/>
</dbReference>
<keyword evidence="4" id="KW-0732">Signal</keyword>
<sequence length="706" mass="74977">MMIVGRERTLAVLWFVASFFAEGNASHLRSHEHLHASRHLRQRNENVNPTFSGVSMFPAGSLSYMNLMPDCENALYQKVNCDDAVSSLMTDGYVSSFDNSTLTTLVCDAGCEAAIAKLRDTVSINCGEMTELVPGLPIIGLVDLLWSNWNQSCFADPNTGENCNDVIDAFPDVDMSKLPKSDLCSYCNVKKLALMQADAYTDAYDDNWQSTYKYVAQTCNISVSNFDSTPSAFNVTVPSSTSDCVSGTIYTTKEGDTCDSIALAQSVSAATMFYINPNILNCSSIWPGTNLCLPQKCDSVYVVQPEDTCIDIAVGAGIRTQNLIDYNSQLTWNCSNLHATNPYWGTTLCVSAPGGTYTGHAPNTSTSTGSEIVNPPAGAKVAPGTTTDCGAWYINDAGLTCTQICLMNQIAINLFTEANPSLNKTTCDKDLVQGNSYCVNPLDGWNWGSGANSTTSPTPTISAPSTPPAPTQTGIPANCNAFYVAKAGDDCGTVAAKFGITKDQFHEWNPAISSDCSSGFWAKEAYCVGVSGTSSTPITSISASTPTSTSASTLVVPPAPTQSGIPANCDAYYVAQAGDDCDTVASKFQITKAQFHEWNPAISSDCSSGFWAEEAYCVGVFGTSSATSLPTPNPVSTDSVVPPAPTQSGIPENCSKYYVAQAGDTCATIVDKFGITNDQFHLWNPAVSVDCVSGFMADEAYCIALS</sequence>
<feature type="domain" description="LysM" evidence="5">
    <location>
        <begin position="656"/>
        <end position="703"/>
    </location>
</feature>
<evidence type="ECO:0000259" key="5">
    <source>
        <dbReference type="PROSITE" id="PS51782"/>
    </source>
</evidence>
<dbReference type="EMBL" id="JNOM01000197">
    <property type="protein sequence ID" value="KNG84623.1"/>
    <property type="molecule type" value="Genomic_DNA"/>
</dbReference>
<feature type="compositionally biased region" description="Low complexity" evidence="3">
    <location>
        <begin position="453"/>
        <end position="464"/>
    </location>
</feature>
<dbReference type="STRING" id="1509407.A0A0L1IZM5"/>
<feature type="domain" description="LysM" evidence="5">
    <location>
        <begin position="481"/>
        <end position="528"/>
    </location>
</feature>